<dbReference type="EMBL" id="KZ678414">
    <property type="protein sequence ID" value="PSR90868.1"/>
    <property type="molecule type" value="Genomic_DNA"/>
</dbReference>
<evidence type="ECO:0000313" key="2">
    <source>
        <dbReference type="Proteomes" id="UP000241462"/>
    </source>
</evidence>
<proteinExistence type="predicted"/>
<accession>A0A2T3ACC4</accession>
<evidence type="ECO:0000313" key="1">
    <source>
        <dbReference type="EMBL" id="PSR90868.1"/>
    </source>
</evidence>
<protein>
    <submittedName>
        <fullName evidence="1">Uncharacterized protein</fullName>
    </submittedName>
</protein>
<dbReference type="Proteomes" id="UP000241462">
    <property type="component" value="Unassembled WGS sequence"/>
</dbReference>
<reference evidence="1 2" key="1">
    <citation type="journal article" date="2018" name="Mycol. Prog.">
        <title>Coniella lustricola, a new species from submerged detritus.</title>
        <authorList>
            <person name="Raudabaugh D.B."/>
            <person name="Iturriaga T."/>
            <person name="Carver A."/>
            <person name="Mondo S."/>
            <person name="Pangilinan J."/>
            <person name="Lipzen A."/>
            <person name="He G."/>
            <person name="Amirebrahimi M."/>
            <person name="Grigoriev I.V."/>
            <person name="Miller A.N."/>
        </authorList>
    </citation>
    <scope>NUCLEOTIDE SEQUENCE [LARGE SCALE GENOMIC DNA]</scope>
    <source>
        <strain evidence="1 2">B22-T-1</strain>
    </source>
</reference>
<sequence length="261" mass="27713">MCNTNCDPPYKDQDCGGIDADSLEGLDGYYTSSGYAMSTLSNNHFPNNVSGWAIVATPADLNSTAKSRASIAITTDITAPESAQSSVAVPLTATIHTTTDPTDPTESAASCPRFNADGQGCDSVFFDSGCTTLSKGICTSAVTISNLLHPDCPVTRTWPKQTNSRFTKVAMSGPVLKPTNTLKNNTVTDGVWLNFTVTSTIWVTLTVTATDFQTVGRPAGEITRDERTMPHLGRSSINHVGRLGIAARTMMIGAHSLRNET</sequence>
<dbReference type="InParanoid" id="A0A2T3ACC4"/>
<dbReference type="AlphaFoldDB" id="A0A2T3ACC4"/>
<name>A0A2T3ACC4_9PEZI</name>
<keyword evidence="2" id="KW-1185">Reference proteome</keyword>
<gene>
    <name evidence="1" type="ORF">BD289DRAFT_203847</name>
</gene>
<organism evidence="1 2">
    <name type="scientific">Coniella lustricola</name>
    <dbReference type="NCBI Taxonomy" id="2025994"/>
    <lineage>
        <taxon>Eukaryota</taxon>
        <taxon>Fungi</taxon>
        <taxon>Dikarya</taxon>
        <taxon>Ascomycota</taxon>
        <taxon>Pezizomycotina</taxon>
        <taxon>Sordariomycetes</taxon>
        <taxon>Sordariomycetidae</taxon>
        <taxon>Diaporthales</taxon>
        <taxon>Schizoparmaceae</taxon>
        <taxon>Coniella</taxon>
    </lineage>
</organism>